<dbReference type="RefSeq" id="WP_153837207.1">
    <property type="nucleotide sequence ID" value="NZ_JBHUMW010000066.1"/>
</dbReference>
<keyword evidence="3" id="KW-1185">Reference proteome</keyword>
<dbReference type="EMBL" id="WJEE01000100">
    <property type="protein sequence ID" value="MRI68776.1"/>
    <property type="molecule type" value="Genomic_DNA"/>
</dbReference>
<evidence type="ECO:0000313" key="2">
    <source>
        <dbReference type="EMBL" id="MRI68776.1"/>
    </source>
</evidence>
<accession>A0A6N7R6I3</accession>
<keyword evidence="1" id="KW-0175">Coiled coil</keyword>
<reference evidence="2 3" key="1">
    <citation type="submission" date="2019-10" db="EMBL/GenBank/DDBJ databases">
        <title>Gracilibacillus salitolerans sp. nov., a moderate halophile isolated from a saline soil in northwest China.</title>
        <authorList>
            <person name="Gan L."/>
        </authorList>
    </citation>
    <scope>NUCLEOTIDE SEQUENCE [LARGE SCALE GENOMIC DNA]</scope>
    <source>
        <strain evidence="2 3">TP2-8</strain>
    </source>
</reference>
<protein>
    <submittedName>
        <fullName evidence="2">Uncharacterized protein</fullName>
    </submittedName>
</protein>
<feature type="coiled-coil region" evidence="1">
    <location>
        <begin position="15"/>
        <end position="42"/>
    </location>
</feature>
<dbReference type="AlphaFoldDB" id="A0A6N7R6I3"/>
<evidence type="ECO:0000256" key="1">
    <source>
        <dbReference type="SAM" id="Coils"/>
    </source>
</evidence>
<name>A0A6N7R6I3_9BACI</name>
<organism evidence="2 3">
    <name type="scientific">Gracilibacillus thailandensis</name>
    <dbReference type="NCBI Taxonomy" id="563735"/>
    <lineage>
        <taxon>Bacteria</taxon>
        <taxon>Bacillati</taxon>
        <taxon>Bacillota</taxon>
        <taxon>Bacilli</taxon>
        <taxon>Bacillales</taxon>
        <taxon>Bacillaceae</taxon>
        <taxon>Gracilibacillus</taxon>
    </lineage>
</organism>
<comment type="caution">
    <text evidence="2">The sequence shown here is derived from an EMBL/GenBank/DDBJ whole genome shotgun (WGS) entry which is preliminary data.</text>
</comment>
<gene>
    <name evidence="2" type="ORF">GH885_20965</name>
</gene>
<dbReference type="Proteomes" id="UP000435187">
    <property type="component" value="Unassembled WGS sequence"/>
</dbReference>
<evidence type="ECO:0000313" key="3">
    <source>
        <dbReference type="Proteomes" id="UP000435187"/>
    </source>
</evidence>
<sequence length="83" mass="9197">MAGEKLNISFRIKAVDNFSKNMAKLSKQLDAIDKQADQMSKLENITVNVTGDKSATRQLDNVKDKADSIPSLKVTHVFVNGFK</sequence>
<proteinExistence type="predicted"/>